<name>A0ABX1HN90_9BACT</name>
<feature type="region of interest" description="Disordered" evidence="1">
    <location>
        <begin position="2444"/>
        <end position="2473"/>
    </location>
</feature>
<dbReference type="SMART" id="SM00710">
    <property type="entry name" value="PbH1"/>
    <property type="match status" value="9"/>
</dbReference>
<dbReference type="Proteomes" id="UP000717634">
    <property type="component" value="Unassembled WGS sequence"/>
</dbReference>
<feature type="domain" description="Right handed beta helix" evidence="4">
    <location>
        <begin position="1111"/>
        <end position="1232"/>
    </location>
</feature>
<dbReference type="EMBL" id="JAAVTK010000021">
    <property type="protein sequence ID" value="NKI91711.1"/>
    <property type="molecule type" value="Genomic_DNA"/>
</dbReference>
<comment type="caution">
    <text evidence="5">The sequence shown here is derived from an EMBL/GenBank/DDBJ whole genome shotgun (WGS) entry which is preliminary data.</text>
</comment>
<gene>
    <name evidence="5" type="ORF">HBN54_004331</name>
</gene>
<feature type="signal peptide" evidence="2">
    <location>
        <begin position="1"/>
        <end position="25"/>
    </location>
</feature>
<feature type="compositionally biased region" description="Polar residues" evidence="1">
    <location>
        <begin position="2444"/>
        <end position="2460"/>
    </location>
</feature>
<feature type="compositionally biased region" description="Low complexity" evidence="1">
    <location>
        <begin position="60"/>
        <end position="69"/>
    </location>
</feature>
<dbReference type="SUPFAM" id="SSF51126">
    <property type="entry name" value="Pectin lyase-like"/>
    <property type="match status" value="1"/>
</dbReference>
<dbReference type="Pfam" id="PF13229">
    <property type="entry name" value="Beta_helix"/>
    <property type="match status" value="1"/>
</dbReference>
<feature type="compositionally biased region" description="Low complexity" evidence="1">
    <location>
        <begin position="2461"/>
        <end position="2471"/>
    </location>
</feature>
<feature type="domain" description="DUF11" evidence="3">
    <location>
        <begin position="2355"/>
        <end position="2465"/>
    </location>
</feature>
<evidence type="ECO:0000256" key="2">
    <source>
        <dbReference type="SAM" id="SignalP"/>
    </source>
</evidence>
<dbReference type="InterPro" id="IPR047589">
    <property type="entry name" value="DUF11_rpt"/>
</dbReference>
<accession>A0ABX1HN90</accession>
<feature type="domain" description="DUF11" evidence="3">
    <location>
        <begin position="1947"/>
        <end position="2068"/>
    </location>
</feature>
<dbReference type="RefSeq" id="WP_168675265.1">
    <property type="nucleotide sequence ID" value="NZ_JAAVTK010000021.1"/>
</dbReference>
<protein>
    <submittedName>
        <fullName evidence="5">Repeat protein (TIGR01451 family)</fullName>
    </submittedName>
</protein>
<feature type="domain" description="DUF11" evidence="3">
    <location>
        <begin position="2228"/>
        <end position="2346"/>
    </location>
</feature>
<dbReference type="InterPro" id="IPR039448">
    <property type="entry name" value="Beta_helix"/>
</dbReference>
<dbReference type="InterPro" id="IPR026444">
    <property type="entry name" value="Secre_tail"/>
</dbReference>
<dbReference type="InterPro" id="IPR001434">
    <property type="entry name" value="OmcB-like_DUF11"/>
</dbReference>
<feature type="domain" description="DUF11" evidence="3">
    <location>
        <begin position="1534"/>
        <end position="1658"/>
    </location>
</feature>
<reference evidence="5 6" key="1">
    <citation type="submission" date="2020-03" db="EMBL/GenBank/DDBJ databases">
        <title>Genomic Encyclopedia of Type Strains, Phase IV (KMG-V): Genome sequencing to study the core and pangenomes of soil and plant-associated prokaryotes.</title>
        <authorList>
            <person name="Whitman W."/>
        </authorList>
    </citation>
    <scope>NUCLEOTIDE SEQUENCE [LARGE SCALE GENOMIC DNA]</scope>
    <source>
        <strain evidence="5 6">1B</strain>
    </source>
</reference>
<proteinExistence type="predicted"/>
<feature type="chain" id="PRO_5046836146" evidence="2">
    <location>
        <begin position="26"/>
        <end position="2938"/>
    </location>
</feature>
<evidence type="ECO:0000313" key="5">
    <source>
        <dbReference type="EMBL" id="NKI91711.1"/>
    </source>
</evidence>
<feature type="domain" description="DUF11" evidence="3">
    <location>
        <begin position="1806"/>
        <end position="1928"/>
    </location>
</feature>
<dbReference type="InterPro" id="IPR006626">
    <property type="entry name" value="PbH1"/>
</dbReference>
<keyword evidence="2" id="KW-0732">Signal</keyword>
<evidence type="ECO:0000256" key="1">
    <source>
        <dbReference type="SAM" id="MobiDB-lite"/>
    </source>
</evidence>
<dbReference type="NCBIfam" id="TIGR01451">
    <property type="entry name" value="B_ant_repeat"/>
    <property type="match status" value="2"/>
</dbReference>
<evidence type="ECO:0000259" key="3">
    <source>
        <dbReference type="Pfam" id="PF01345"/>
    </source>
</evidence>
<evidence type="ECO:0000313" key="6">
    <source>
        <dbReference type="Proteomes" id="UP000717634"/>
    </source>
</evidence>
<evidence type="ECO:0000259" key="4">
    <source>
        <dbReference type="Pfam" id="PF13229"/>
    </source>
</evidence>
<dbReference type="Pfam" id="PF01345">
    <property type="entry name" value="DUF11"/>
    <property type="match status" value="5"/>
</dbReference>
<keyword evidence="6" id="KW-1185">Reference proteome</keyword>
<dbReference type="NCBIfam" id="TIGR04183">
    <property type="entry name" value="Por_Secre_tail"/>
    <property type="match status" value="1"/>
</dbReference>
<dbReference type="InterPro" id="IPR011050">
    <property type="entry name" value="Pectin_lyase_fold/virulence"/>
</dbReference>
<organism evidence="5 6">
    <name type="scientific">Hymenobacter artigasi</name>
    <dbReference type="NCBI Taxonomy" id="2719616"/>
    <lineage>
        <taxon>Bacteria</taxon>
        <taxon>Pseudomonadati</taxon>
        <taxon>Bacteroidota</taxon>
        <taxon>Cytophagia</taxon>
        <taxon>Cytophagales</taxon>
        <taxon>Hymenobacteraceae</taxon>
        <taxon>Hymenobacter</taxon>
    </lineage>
</organism>
<sequence length="2938" mass="291807">MTQFLRTLGLLLAFVALIRPGNVWAQACTTGTSTLVLRTTAPVPTGTYTSNSIEEDKHPTGTGATTPGPETVRATSFLFSDYLSTAPGALTTAQTTNDIFRLYAAGTYGTIDGRALVWRQNNSAVNLTTANGGIASGQVATTNANTPFYATVTLTFDREVSNLTFVVQDIDKGTLNTTGVTANGGGSDFTDELDLYALNGAGTRVALAAANVSTVANINQFLANQSVNGTTQDAVRGIGLNGDPNNANSSSRLGNVTITFTSPVKSVRLTFRNLNTITGATTRIQTIGFEQISWCSQADLTTTLAAQASPVLAGGTGQFNVTFANVGDITTAATTQRVQLPTNLSGVSATNGGVYSSTTGFVTYSNAAATALANYASAAFSSVITFTAPASGLVNGTSTITSTTTEGPSSDPNPNTATAAIAVTPVADLTTTLTGPGALVGGVQSGNYTVTYTNNGPSVAASTTRTVTIPTTYLTGAPTPSAGTVTTVGGNYVITFPAGTNVASGNTASYTFTITPTAATSLGQSIPVTSNTAPGTGGTGQGANTAPDQASINYVVGAVADVGVSFSSGQANNSTVTAGTTVTYGVTFTNAGPSAASDVTRTVSIPAGVLQSSIGFSGGTLTGTQTTGYTITYPGGVIAAGNSTAYAFSFAAPASGPISVVANTTTSTGQGANTVADSDTRTLNVTPVPLSGTVYDDVNYGGGAGRTYTAANNSATASGFASNDIGSANTIVEIYNNLGAFVGSTTTNTLGAYSYNLPGTGSYTVRVVNSTVVPVRTSTVTGLVPVQTYVLNDVNRVGGENPQFTDAAANTGSQTLSSLSSGTVTPQSLYTATFTTTATTGIDFGFNFDTVVNTNDVATVTGTNAQGSLRQFLLNARALSNTNLDQAAASTGGSAPAAGVETSIFMISNGTSVPGLRAGLMNQLTAGVAVITPVATLPQLTGANSPFTRIDGTTQTQNVGNTNNVTLGAGGTVGTAATALGQLNGPEVQLSGRTTIAFGLDIAASATNTTITGLAIVGFGNALDSNTGANIRSAANDITITRNILGSAATAFAAPATPTNADNVRLTGGTSGVVVSNNLIGYSNSKGIAINNTVSNATVSGNEIRSNGLSSANYDGVDIQGSSNTISNNLLTGTSGQGVDSYRSAGSNTITGNTITDNGRGTATVAPSETPGVRIYGANNTISQNIISDNYGAGIMLEGTTNAGVVVAASATKISQNSIFNNGTVLARNGAAATGQVGIDLEATGDNELAGTAPFQTLNSATATGANGLVNYPILTSATLVGTNLVLKGYAKAGASIELFLAQANTLAAPSATTGNNFGQGRTYLTTLLEGSAADTDARIGLSYSGPINGFDQGSDTNASGFIFTIALNAAQQALVVSGVKLTATSTLGNATSEFSGNISLSADVTTTITGPNDLAAGQPTGIFTATFSNPGNTAAATVTQKVTLPTGASLTAAQLSTIQTAYPTTTVSGGVITFPAVASLAAGASNVYQFAFTAATTTGAASIASNVTTTTTQNPNTAPDAASFALTVSAVADVAATVTGNATSVAVGSAGTFNVTFTNLAATGPNPAAGVVAAVQLPAGLNTGLTTGLVSASNGGVYDNTTGLVTYAGITSLTSGQSQASVITYTQPNTGTVTATATVSTTTNQVGQIANDVQAATNTGSAGFDLATTLSGPATAVAGTLVTYGVTTSNNGPGTAPGAVQTVSIPTTAALTDVFLSNGGTYSFSNSTSLFTFPVIPALSNGQQVNNSISFTSPGPASGSLALTALVTPNTSAAGDANTVNNQVSISTTLTTAPAAAGNTANLYVTISSDKPNGVAPGTPIVFTVTQANNGPNAATSVMTRAYLPTGLTGVVVKDKAGATITNSTTTGYNAATGVVIFPTETNEASANTPLSYTITANAPASGVVTATATVTAATNDPVPADNVALTAVTVNQPIAGDMATSLSGPATATPGESVVYTVTAVNNGTTNATGVSQTVQLPAGLTGVVVRDANNNVVANTTTTGYNAATGLVTYATTATLAAGASLTRTITLPAPDFSGSATGGSIVPVASVTSTSPDVTLANNTAKVTTVIKPVADFTVSLSGPATAVTGSPVTYTVTTANNGPSVGGQQTTVQLPIGLDAAGGGLVLPTGATYSGATGLLTLAAVPAQGLGLANARTSSVSFNLPAGLVVLTPTAQVTAATGTNDANLANNVATATTTVTPATELIIDLATTVTSNAPGNTAGAGGTQTAGQPITFTVTATNNTAGSTATNVVQQLALAAGLTGVKLDGTDPTSTTNGISTYATGTYNANTGVVTFNALSVVNGTPRVRTVLLNAPTSGPLVATAAVKGDQSDAVTANNTANTSIAITTSADLVTSTTGPTATAPSTPVTYSVITTNNGPSAAISVVPTIVLPAGATNVVLPAGANLSGSTVTFATIGSLANGQIATNTVTFTSPATAGSYTVNGNSQSTTTDPTPGNNASSAATTSTAPTPAPVAFDVVDKTTFSAGTAGAVNTAIGNTAGQVLISPLSAAASTGRTIATYLVTALPNATQGKLYYNSTGTTYVLVTLTQPLTPAQAASLKFAPADNATTSASVGDITFSYTATDDLNNVSNAALYTIPVGKDNNSFYTSTPNKGRAVQYQTNDVLAFVIDPNGAAYNSAGLVYNASGTTTTILATGGSNGLVNTPNSVVAASSGNGPAASGLYPANPTNVLPAGVSLDPATGLVFVSNRALLVNNNTVKYYQINVTTTDVNGGTNLVTAQFSIGGYPLPVELTDFTATAVKNLDAALLWHTAQEKNNDHFDVERSLNGTDFVKIGDVKGQGSKTTATEYALTDAGIGPKAKGLVYYRLKQVDTDGETSYSPVRTVAFTTALVPVITLFPNPATTGTQLDLTQLPTGRYQVSVLDATGRIVLNTTLEAGLAHALDLNTIASGTYNVLVRGQSNGQPINLTKRLIKE</sequence>
<feature type="region of interest" description="Disordered" evidence="1">
    <location>
        <begin position="46"/>
        <end position="69"/>
    </location>
</feature>